<name>A0A1L1PN46_HYDIT</name>
<comment type="caution">
    <text evidence="7">Lacks conserved residue(s) required for the propagation of feature annotation.</text>
</comment>
<evidence type="ECO:0000256" key="1">
    <source>
        <dbReference type="ARBA" id="ARBA00004429"/>
    </source>
</evidence>
<dbReference type="Proteomes" id="UP000028878">
    <property type="component" value="Unassembled WGS sequence"/>
</dbReference>
<feature type="transmembrane region" description="Helical" evidence="7">
    <location>
        <begin position="322"/>
        <end position="349"/>
    </location>
</feature>
<keyword evidence="2" id="KW-1003">Cell membrane</keyword>
<evidence type="ECO:0000256" key="4">
    <source>
        <dbReference type="ARBA" id="ARBA00022692"/>
    </source>
</evidence>
<comment type="subcellular location">
    <subcellularLocation>
        <location evidence="1 7">Cell inner membrane</location>
        <topology evidence="1 7">Multi-pass membrane protein</topology>
    </subcellularLocation>
</comment>
<keyword evidence="5 7" id="KW-1133">Transmembrane helix</keyword>
<evidence type="ECO:0000256" key="6">
    <source>
        <dbReference type="ARBA" id="ARBA00023136"/>
    </source>
</evidence>
<dbReference type="NCBIfam" id="TIGR00786">
    <property type="entry name" value="dctM"/>
    <property type="match status" value="1"/>
</dbReference>
<evidence type="ECO:0000256" key="5">
    <source>
        <dbReference type="ARBA" id="ARBA00022989"/>
    </source>
</evidence>
<dbReference type="RefSeq" id="WP_009516961.1">
    <property type="nucleotide sequence ID" value="NZ_CCAE010000037.1"/>
</dbReference>
<dbReference type="InterPro" id="IPR010656">
    <property type="entry name" value="DctM"/>
</dbReference>
<dbReference type="PANTHER" id="PTHR33362">
    <property type="entry name" value="SIALIC ACID TRAP TRANSPORTER PERMEASE PROTEIN SIAT-RELATED"/>
    <property type="match status" value="1"/>
</dbReference>
<dbReference type="EMBL" id="CCAE010000037">
    <property type="protein sequence ID" value="CDN89193.1"/>
    <property type="molecule type" value="Genomic_DNA"/>
</dbReference>
<feature type="transmembrane region" description="Helical" evidence="7">
    <location>
        <begin position="246"/>
        <end position="265"/>
    </location>
</feature>
<feature type="transmembrane region" description="Helical" evidence="7">
    <location>
        <begin position="175"/>
        <end position="197"/>
    </location>
</feature>
<proteinExistence type="inferred from homology"/>
<evidence type="ECO:0000259" key="8">
    <source>
        <dbReference type="Pfam" id="PF06808"/>
    </source>
</evidence>
<protein>
    <recommendedName>
        <fullName evidence="7">TRAP transporter large permease protein</fullName>
    </recommendedName>
</protein>
<gene>
    <name evidence="9" type="ORF">BN948_03630</name>
</gene>
<comment type="subunit">
    <text evidence="7">The complex comprises the extracytoplasmic solute receptor protein and the two transmembrane proteins.</text>
</comment>
<dbReference type="GO" id="GO:0022857">
    <property type="term" value="F:transmembrane transporter activity"/>
    <property type="evidence" value="ECO:0007669"/>
    <property type="project" value="UniProtKB-UniRule"/>
</dbReference>
<accession>A0A1L1PN46</accession>
<feature type="transmembrane region" description="Helical" evidence="7">
    <location>
        <begin position="57"/>
        <end position="73"/>
    </location>
</feature>
<sequence length="434" mass="45388">MMGLLLFTAFLGLMLLGVPVAVALGLSGALVIAATSADLPWFGLYAVQQNFDAGIAKYPLLALPMFVLVGCIFDRSGIARRMVDFASAALGRGPGMLPIVAILVAMLLGGISGSAAALAAAIGGVMIAAMHRAGYPRAFSAAVIGAATATDILIPPSLAFVIYSVMMPGVGLLELFAAGLIPGLLAGLALVLPAWWLSRRHGFGAQEATLERPSLGKSFREASWGLATPVLILGGMRLGWFTPTEAAVVAAVYVLLVGMCVHRSIGVRDLVPMFSEAANTSAVILVILGMAGIFGYCINTIGVADPLVDWFAGLGLGKVGTLILVLLAVKVVGMFIDGVTIFMVFVPLFAPLMRSFGWDPVWFGVLVTMVVALGQFTPPFAINLMVAARMARIPVEGTFPWVGWFVLGFAIAIACVVAWPDLALWLPRLLISSS</sequence>
<keyword evidence="10" id="KW-1185">Reference proteome</keyword>
<evidence type="ECO:0000313" key="10">
    <source>
        <dbReference type="Proteomes" id="UP000028878"/>
    </source>
</evidence>
<keyword evidence="3 7" id="KW-0997">Cell inner membrane</keyword>
<evidence type="ECO:0000256" key="7">
    <source>
        <dbReference type="RuleBase" id="RU369079"/>
    </source>
</evidence>
<feature type="domain" description="TRAP C4-dicarboxylate transport system permease DctM subunit" evidence="8">
    <location>
        <begin position="8"/>
        <end position="418"/>
    </location>
</feature>
<evidence type="ECO:0000256" key="3">
    <source>
        <dbReference type="ARBA" id="ARBA00022519"/>
    </source>
</evidence>
<dbReference type="PIRSF" id="PIRSF006066">
    <property type="entry name" value="HI0050"/>
    <property type="match status" value="1"/>
</dbReference>
<feature type="transmembrane region" description="Helical" evidence="7">
    <location>
        <begin position="277"/>
        <end position="302"/>
    </location>
</feature>
<feature type="transmembrane region" description="Helical" evidence="7">
    <location>
        <begin position="361"/>
        <end position="381"/>
    </location>
</feature>
<feature type="transmembrane region" description="Helical" evidence="7">
    <location>
        <begin position="141"/>
        <end position="163"/>
    </location>
</feature>
<comment type="similarity">
    <text evidence="7">Belongs to the TRAP transporter large permease family.</text>
</comment>
<dbReference type="AlphaFoldDB" id="A0A1L1PN46"/>
<dbReference type="GO" id="GO:0005886">
    <property type="term" value="C:plasma membrane"/>
    <property type="evidence" value="ECO:0007669"/>
    <property type="project" value="UniProtKB-SubCell"/>
</dbReference>
<keyword evidence="7" id="KW-0813">Transport</keyword>
<evidence type="ECO:0000313" key="9">
    <source>
        <dbReference type="EMBL" id="CDN89193.1"/>
    </source>
</evidence>
<feature type="transmembrane region" description="Helical" evidence="7">
    <location>
        <begin position="401"/>
        <end position="426"/>
    </location>
</feature>
<reference evidence="10" key="1">
    <citation type="submission" date="2014-02" db="EMBL/GenBank/DDBJ databases">
        <authorList>
            <person name="Gan H."/>
        </authorList>
    </citation>
    <scope>NUCLEOTIDE SEQUENCE [LARGE SCALE GENOMIC DNA]</scope>
    <source>
        <strain evidence="10">S1</strain>
    </source>
</reference>
<dbReference type="Pfam" id="PF06808">
    <property type="entry name" value="DctM"/>
    <property type="match status" value="1"/>
</dbReference>
<dbReference type="InterPro" id="IPR004681">
    <property type="entry name" value="TRAP_DctM"/>
</dbReference>
<keyword evidence="4 7" id="KW-0812">Transmembrane</keyword>
<organism evidence="9 10">
    <name type="scientific">Hydrogenophaga intermedia</name>
    <dbReference type="NCBI Taxonomy" id="65786"/>
    <lineage>
        <taxon>Bacteria</taxon>
        <taxon>Pseudomonadati</taxon>
        <taxon>Pseudomonadota</taxon>
        <taxon>Betaproteobacteria</taxon>
        <taxon>Burkholderiales</taxon>
        <taxon>Comamonadaceae</taxon>
        <taxon>Hydrogenophaga</taxon>
    </lineage>
</organism>
<reference evidence="10" key="2">
    <citation type="submission" date="2014-11" db="EMBL/GenBank/DDBJ databases">
        <title>Draft genome sequence of Hydrogenophaga intermedia S1.</title>
        <authorList>
            <person name="Gan H.M."/>
            <person name="Chew T.H."/>
            <person name="Stolz A."/>
        </authorList>
    </citation>
    <scope>NUCLEOTIDE SEQUENCE [LARGE SCALE GENOMIC DNA]</scope>
    <source>
        <strain evidence="10">S1</strain>
    </source>
</reference>
<comment type="function">
    <text evidence="7">Part of the tripartite ATP-independent periplasmic (TRAP) transport system.</text>
</comment>
<keyword evidence="6 7" id="KW-0472">Membrane</keyword>
<evidence type="ECO:0000256" key="2">
    <source>
        <dbReference type="ARBA" id="ARBA00022475"/>
    </source>
</evidence>